<reference evidence="6 7" key="1">
    <citation type="submission" date="2019-02" db="EMBL/GenBank/DDBJ databases">
        <title>Genome sequencing of the rare red list fungi Phellinidium pouzarii.</title>
        <authorList>
            <person name="Buettner E."/>
            <person name="Kellner H."/>
        </authorList>
    </citation>
    <scope>NUCLEOTIDE SEQUENCE [LARGE SCALE GENOMIC DNA]</scope>
    <source>
        <strain evidence="6 7">DSM 108285</strain>
    </source>
</reference>
<dbReference type="PANTHER" id="PTHR10146">
    <property type="entry name" value="PROLINE SYNTHETASE CO-TRANSCRIBED BACTERIAL HOMOLOG PROTEIN"/>
    <property type="match status" value="1"/>
</dbReference>
<dbReference type="PANTHER" id="PTHR10146:SF14">
    <property type="entry name" value="PYRIDOXAL PHOSPHATE HOMEOSTASIS PROTEIN"/>
    <property type="match status" value="1"/>
</dbReference>
<organism evidence="6 7">
    <name type="scientific">Phellinidium pouzarii</name>
    <dbReference type="NCBI Taxonomy" id="167371"/>
    <lineage>
        <taxon>Eukaryota</taxon>
        <taxon>Fungi</taxon>
        <taxon>Dikarya</taxon>
        <taxon>Basidiomycota</taxon>
        <taxon>Agaricomycotina</taxon>
        <taxon>Agaricomycetes</taxon>
        <taxon>Hymenochaetales</taxon>
        <taxon>Hymenochaetaceae</taxon>
        <taxon>Phellinidium</taxon>
    </lineage>
</organism>
<feature type="modified residue" description="N6-(pyridoxal phosphate)lysine" evidence="2">
    <location>
        <position position="55"/>
    </location>
</feature>
<feature type="compositionally biased region" description="Polar residues" evidence="4">
    <location>
        <begin position="1"/>
        <end position="18"/>
    </location>
</feature>
<proteinExistence type="inferred from homology"/>
<dbReference type="HAMAP" id="MF_02087">
    <property type="entry name" value="PLP_homeostasis"/>
    <property type="match status" value="1"/>
</dbReference>
<dbReference type="FunFam" id="3.20.20.10:FF:000018">
    <property type="entry name" value="Pyridoxal phosphate homeostasis protein"/>
    <property type="match status" value="1"/>
</dbReference>
<evidence type="ECO:0000256" key="3">
    <source>
        <dbReference type="RuleBase" id="RU004514"/>
    </source>
</evidence>
<evidence type="ECO:0000259" key="5">
    <source>
        <dbReference type="Pfam" id="PF01168"/>
    </source>
</evidence>
<keyword evidence="7" id="KW-1185">Reference proteome</keyword>
<dbReference type="OrthoDB" id="10264196at2759"/>
<gene>
    <name evidence="6" type="ORF">EW145_g8066</name>
</gene>
<accession>A0A4S4KAD3</accession>
<evidence type="ECO:0000256" key="2">
    <source>
        <dbReference type="HAMAP-Rule" id="MF_03225"/>
    </source>
</evidence>
<dbReference type="Pfam" id="PF01168">
    <property type="entry name" value="Ala_racemase_N"/>
    <property type="match status" value="1"/>
</dbReference>
<feature type="domain" description="Alanine racemase N-terminal" evidence="5">
    <location>
        <begin position="36"/>
        <end position="278"/>
    </location>
</feature>
<feature type="region of interest" description="Disordered" evidence="4">
    <location>
        <begin position="1"/>
        <end position="21"/>
    </location>
</feature>
<evidence type="ECO:0000313" key="6">
    <source>
        <dbReference type="EMBL" id="THG94843.1"/>
    </source>
</evidence>
<keyword evidence="1 2" id="KW-0663">Pyridoxal phosphate</keyword>
<comment type="function">
    <text evidence="2">Pyridoxal 5'-phosphate (PLP)-binding protein, which may be involved in intracellular homeostatic regulation of pyridoxal 5'-phosphate (PLP), the active form of vitamin B6.</text>
</comment>
<dbReference type="CDD" id="cd06822">
    <property type="entry name" value="PLPDE_III_YBL036c_euk"/>
    <property type="match status" value="1"/>
</dbReference>
<name>A0A4S4KAD3_9AGAM</name>
<evidence type="ECO:0000256" key="1">
    <source>
        <dbReference type="ARBA" id="ARBA00022898"/>
    </source>
</evidence>
<dbReference type="PROSITE" id="PS01211">
    <property type="entry name" value="UPF0001"/>
    <property type="match status" value="1"/>
</dbReference>
<dbReference type="GO" id="GO:0030170">
    <property type="term" value="F:pyridoxal phosphate binding"/>
    <property type="evidence" value="ECO:0007669"/>
    <property type="project" value="UniProtKB-UniRule"/>
</dbReference>
<dbReference type="InterPro" id="IPR029066">
    <property type="entry name" value="PLP-binding_barrel"/>
</dbReference>
<dbReference type="SUPFAM" id="SSF51419">
    <property type="entry name" value="PLP-binding barrel"/>
    <property type="match status" value="1"/>
</dbReference>
<comment type="similarity">
    <text evidence="2 3">Belongs to the pyridoxal phosphate-binding protein YggS/PROSC family.</text>
</comment>
<dbReference type="Proteomes" id="UP000308199">
    <property type="component" value="Unassembled WGS sequence"/>
</dbReference>
<evidence type="ECO:0000313" key="7">
    <source>
        <dbReference type="Proteomes" id="UP000308199"/>
    </source>
</evidence>
<protein>
    <recommendedName>
        <fullName evidence="2">Pyridoxal phosphate homeostasis protein</fullName>
        <shortName evidence="2">PLP homeostasis protein</shortName>
    </recommendedName>
</protein>
<dbReference type="AlphaFoldDB" id="A0A4S4KAD3"/>
<dbReference type="InterPro" id="IPR001608">
    <property type="entry name" value="Ala_racemase_N"/>
</dbReference>
<dbReference type="EMBL" id="SGPK01001043">
    <property type="protein sequence ID" value="THG94843.1"/>
    <property type="molecule type" value="Genomic_DNA"/>
</dbReference>
<sequence length="285" mass="30889">MASTSFPSAPETSDSATPERTADLAANLAEIRERVNAASLSRKEEQVSLLVAVSKYKPAADVQVCYEQGQFDFGENYVQELVDKAKKLPQDIRWHFIGTLQSNKAKLLASIPNLYSMQTLASPKTADALNNALPEARLGRPLNVLLQVNTSGEASKAGLSPLSGSDPDDASSELVSLAKHVITRCPRLRLQGLMTIGSLAESLSGAEENVEAAMLRNTRDRLEQQLRDAFPDHNSKTGSSMWGDKGRLLLSMGMSSDFEAALRTGSDIVRIGTSIFGERHRKGET</sequence>
<dbReference type="Gene3D" id="3.20.20.10">
    <property type="entry name" value="Alanine racemase"/>
    <property type="match status" value="1"/>
</dbReference>
<comment type="caution">
    <text evidence="6">The sequence shown here is derived from an EMBL/GenBank/DDBJ whole genome shotgun (WGS) entry which is preliminary data.</text>
</comment>
<dbReference type="InterPro" id="IPR011078">
    <property type="entry name" value="PyrdxlP_homeostasis"/>
</dbReference>
<evidence type="ECO:0000256" key="4">
    <source>
        <dbReference type="SAM" id="MobiDB-lite"/>
    </source>
</evidence>
<dbReference type="NCBIfam" id="TIGR00044">
    <property type="entry name" value="YggS family pyridoxal phosphate-dependent enzyme"/>
    <property type="match status" value="1"/>
</dbReference>